<organism evidence="1 2">
    <name type="scientific">Pistacia atlantica</name>
    <dbReference type="NCBI Taxonomy" id="434234"/>
    <lineage>
        <taxon>Eukaryota</taxon>
        <taxon>Viridiplantae</taxon>
        <taxon>Streptophyta</taxon>
        <taxon>Embryophyta</taxon>
        <taxon>Tracheophyta</taxon>
        <taxon>Spermatophyta</taxon>
        <taxon>Magnoliopsida</taxon>
        <taxon>eudicotyledons</taxon>
        <taxon>Gunneridae</taxon>
        <taxon>Pentapetalae</taxon>
        <taxon>rosids</taxon>
        <taxon>malvids</taxon>
        <taxon>Sapindales</taxon>
        <taxon>Anacardiaceae</taxon>
        <taxon>Pistacia</taxon>
    </lineage>
</organism>
<proteinExistence type="predicted"/>
<keyword evidence="2" id="KW-1185">Reference proteome</keyword>
<dbReference type="EMBL" id="CM047909">
    <property type="protein sequence ID" value="KAJ0080002.1"/>
    <property type="molecule type" value="Genomic_DNA"/>
</dbReference>
<gene>
    <name evidence="1" type="ORF">Patl1_24609</name>
</gene>
<reference evidence="2" key="1">
    <citation type="journal article" date="2023" name="G3 (Bethesda)">
        <title>Genome assembly and association tests identify interacting loci associated with vigor, precocity, and sex in interspecific pistachio rootstocks.</title>
        <authorList>
            <person name="Palmer W."/>
            <person name="Jacygrad E."/>
            <person name="Sagayaradj S."/>
            <person name="Cavanaugh K."/>
            <person name="Han R."/>
            <person name="Bertier L."/>
            <person name="Beede B."/>
            <person name="Kafkas S."/>
            <person name="Golino D."/>
            <person name="Preece J."/>
            <person name="Michelmore R."/>
        </authorList>
    </citation>
    <scope>NUCLEOTIDE SEQUENCE [LARGE SCALE GENOMIC DNA]</scope>
</reference>
<protein>
    <submittedName>
        <fullName evidence="1">Uncharacterized protein</fullName>
    </submittedName>
</protein>
<dbReference type="Proteomes" id="UP001164250">
    <property type="component" value="Chromosome 13"/>
</dbReference>
<comment type="caution">
    <text evidence="1">The sequence shown here is derived from an EMBL/GenBank/DDBJ whole genome shotgun (WGS) entry which is preliminary data.</text>
</comment>
<accession>A0ACC1A132</accession>
<name>A0ACC1A132_9ROSI</name>
<evidence type="ECO:0000313" key="1">
    <source>
        <dbReference type="EMBL" id="KAJ0080002.1"/>
    </source>
</evidence>
<evidence type="ECO:0000313" key="2">
    <source>
        <dbReference type="Proteomes" id="UP001164250"/>
    </source>
</evidence>
<sequence length="48" mass="5762">MHFDKQFTEELNLWSHRKREVCEAKHICQTTICRTKQVTILTAQSKDK</sequence>